<protein>
    <recommendedName>
        <fullName evidence="2">Periplasmic copper-binding protein NosD beta helix domain-containing protein</fullName>
    </recommendedName>
</protein>
<evidence type="ECO:0000313" key="3">
    <source>
        <dbReference type="EMBL" id="KKL99564.1"/>
    </source>
</evidence>
<comment type="caution">
    <text evidence="3">The sequence shown here is derived from an EMBL/GenBank/DDBJ whole genome shotgun (WGS) entry which is preliminary data.</text>
</comment>
<proteinExistence type="predicted"/>
<dbReference type="SUPFAM" id="SSF51126">
    <property type="entry name" value="Pectin lyase-like"/>
    <property type="match status" value="1"/>
</dbReference>
<dbReference type="InterPro" id="IPR011050">
    <property type="entry name" value="Pectin_lyase_fold/virulence"/>
</dbReference>
<evidence type="ECO:0000259" key="2">
    <source>
        <dbReference type="Pfam" id="PF05048"/>
    </source>
</evidence>
<keyword evidence="1" id="KW-0472">Membrane</keyword>
<reference evidence="3" key="1">
    <citation type="journal article" date="2015" name="Nature">
        <title>Complex archaea that bridge the gap between prokaryotes and eukaryotes.</title>
        <authorList>
            <person name="Spang A."/>
            <person name="Saw J.H."/>
            <person name="Jorgensen S.L."/>
            <person name="Zaremba-Niedzwiedzka K."/>
            <person name="Martijn J."/>
            <person name="Lind A.E."/>
            <person name="van Eijk R."/>
            <person name="Schleper C."/>
            <person name="Guy L."/>
            <person name="Ettema T.J."/>
        </authorList>
    </citation>
    <scope>NUCLEOTIDE SEQUENCE</scope>
</reference>
<dbReference type="InterPro" id="IPR007742">
    <property type="entry name" value="NosD_dom"/>
</dbReference>
<accession>A0A0F9GKY4</accession>
<dbReference type="EMBL" id="LAZR01017645">
    <property type="protein sequence ID" value="KKL99564.1"/>
    <property type="molecule type" value="Genomic_DNA"/>
</dbReference>
<name>A0A0F9GKY4_9ZZZZ</name>
<dbReference type="AlphaFoldDB" id="A0A0F9GKY4"/>
<sequence length="211" mass="23645">MAFHQGQDNVISNNIIIGDHTTAGLSVGLTTDSFSDDNTFRNNKWFNLYKPAHIWESDRIIFEGNYFTNTIIEKYISSPIFTDRSNNNTIVRNSFAGAYAYANFSIGMDSTSIGNNIENNTVVTNVTPISVPIVPSISTNAPRVQQNEADLFTLVDSSYNTIAHNRIIREVADPDETTEKGISGYNFFVVFGIIGLISLVMIKKRLKRLRY</sequence>
<feature type="transmembrane region" description="Helical" evidence="1">
    <location>
        <begin position="184"/>
        <end position="202"/>
    </location>
</feature>
<keyword evidence="1" id="KW-1133">Transmembrane helix</keyword>
<gene>
    <name evidence="3" type="ORF">LCGC14_1813170</name>
</gene>
<organism evidence="3">
    <name type="scientific">marine sediment metagenome</name>
    <dbReference type="NCBI Taxonomy" id="412755"/>
    <lineage>
        <taxon>unclassified sequences</taxon>
        <taxon>metagenomes</taxon>
        <taxon>ecological metagenomes</taxon>
    </lineage>
</organism>
<feature type="domain" description="Periplasmic copper-binding protein NosD beta helix" evidence="2">
    <location>
        <begin position="2"/>
        <end position="99"/>
    </location>
</feature>
<keyword evidence="1" id="KW-0812">Transmembrane</keyword>
<evidence type="ECO:0000256" key="1">
    <source>
        <dbReference type="SAM" id="Phobius"/>
    </source>
</evidence>
<dbReference type="Pfam" id="PF05048">
    <property type="entry name" value="NosD"/>
    <property type="match status" value="1"/>
</dbReference>